<reference evidence="2" key="1">
    <citation type="journal article" date="2014" name="Int. J. Syst. Evol. Microbiol.">
        <title>Complete genome sequence of Corynebacterium casei LMG S-19264T (=DSM 44701T), isolated from a smear-ripened cheese.</title>
        <authorList>
            <consortium name="US DOE Joint Genome Institute (JGI-PGF)"/>
            <person name="Walter F."/>
            <person name="Albersmeier A."/>
            <person name="Kalinowski J."/>
            <person name="Ruckert C."/>
        </authorList>
    </citation>
    <scope>NUCLEOTIDE SEQUENCE</scope>
    <source>
        <strain evidence="2">CGMCC 1.12785</strain>
    </source>
</reference>
<dbReference type="AlphaFoldDB" id="A0A8J2U1F4"/>
<dbReference type="InterPro" id="IPR012337">
    <property type="entry name" value="RNaseH-like_sf"/>
</dbReference>
<dbReference type="Pfam" id="PF13683">
    <property type="entry name" value="rve_3"/>
    <property type="match status" value="1"/>
</dbReference>
<dbReference type="Gene3D" id="3.30.420.10">
    <property type="entry name" value="Ribonuclease H-like superfamily/Ribonuclease H"/>
    <property type="match status" value="1"/>
</dbReference>
<gene>
    <name evidence="2" type="ORF">GCM10011333_34300</name>
</gene>
<dbReference type="InterPro" id="IPR058913">
    <property type="entry name" value="Integrase_dom_put"/>
</dbReference>
<dbReference type="Proteomes" id="UP000616114">
    <property type="component" value="Unassembled WGS sequence"/>
</dbReference>
<dbReference type="InterPro" id="IPR001584">
    <property type="entry name" value="Integrase_cat-core"/>
</dbReference>
<dbReference type="GO" id="GO:0015074">
    <property type="term" value="P:DNA integration"/>
    <property type="evidence" value="ECO:0007669"/>
    <property type="project" value="InterPro"/>
</dbReference>
<evidence type="ECO:0000259" key="1">
    <source>
        <dbReference type="PROSITE" id="PS50994"/>
    </source>
</evidence>
<dbReference type="EMBL" id="BMFY01000027">
    <property type="protein sequence ID" value="GGA28755.1"/>
    <property type="molecule type" value="Genomic_DNA"/>
</dbReference>
<accession>A0A8J2U1F4</accession>
<protein>
    <recommendedName>
        <fullName evidence="1">Integrase catalytic domain-containing protein</fullName>
    </recommendedName>
</protein>
<sequence>MVTEILRLRAQLDQAGLDAGAESIYARLPADQRVSVSTIWRILKRHQQVDPQPQKRPRSSWHRFEAESPNQMWQSDFTHCRLADNTDLEVIPWLDDHSRYLLHISAHPRVTGATVVESFIAATDEYGLPAATLTDNGMVYTTRLAGLKAGWNTQPNGFEQLLADLSITQKNGAPGHPTTQGKIERFHQTLKRWLNAAATPENTEGLQQQLDTFQALYNHQRPHRALNRRTPATAYAARPKAGPRLKINNRSWRIRYDKVCTQGRITLRYAGKLRHLNIGRAHRGQRVLALVHDRETMVIDLATRVILAEHIIDPDKDYQPKKQ</sequence>
<organism evidence="2 3">
    <name type="scientific">Sediminivirga luteola</name>
    <dbReference type="NCBI Taxonomy" id="1774748"/>
    <lineage>
        <taxon>Bacteria</taxon>
        <taxon>Bacillati</taxon>
        <taxon>Actinomycetota</taxon>
        <taxon>Actinomycetes</taxon>
        <taxon>Micrococcales</taxon>
        <taxon>Brevibacteriaceae</taxon>
        <taxon>Sediminivirga</taxon>
    </lineage>
</organism>
<keyword evidence="3" id="KW-1185">Reference proteome</keyword>
<dbReference type="PROSITE" id="PS50994">
    <property type="entry name" value="INTEGRASE"/>
    <property type="match status" value="1"/>
</dbReference>
<reference evidence="2" key="2">
    <citation type="submission" date="2020-09" db="EMBL/GenBank/DDBJ databases">
        <authorList>
            <person name="Sun Q."/>
            <person name="Zhou Y."/>
        </authorList>
    </citation>
    <scope>NUCLEOTIDE SEQUENCE</scope>
    <source>
        <strain evidence="2">CGMCC 1.12785</strain>
    </source>
</reference>
<feature type="domain" description="Integrase catalytic" evidence="1">
    <location>
        <begin position="65"/>
        <end position="239"/>
    </location>
</feature>
<dbReference type="InterPro" id="IPR036397">
    <property type="entry name" value="RNaseH_sf"/>
</dbReference>
<comment type="caution">
    <text evidence="2">The sequence shown here is derived from an EMBL/GenBank/DDBJ whole genome shotgun (WGS) entry which is preliminary data.</text>
</comment>
<dbReference type="Pfam" id="PF24764">
    <property type="entry name" value="rva_4"/>
    <property type="match status" value="1"/>
</dbReference>
<dbReference type="SUPFAM" id="SSF53098">
    <property type="entry name" value="Ribonuclease H-like"/>
    <property type="match status" value="1"/>
</dbReference>
<dbReference type="PANTHER" id="PTHR35004">
    <property type="entry name" value="TRANSPOSASE RV3428C-RELATED"/>
    <property type="match status" value="1"/>
</dbReference>
<name>A0A8J2U1F4_9MICO</name>
<evidence type="ECO:0000313" key="2">
    <source>
        <dbReference type="EMBL" id="GGA28755.1"/>
    </source>
</evidence>
<proteinExistence type="predicted"/>
<dbReference type="GO" id="GO:0003676">
    <property type="term" value="F:nucleic acid binding"/>
    <property type="evidence" value="ECO:0007669"/>
    <property type="project" value="InterPro"/>
</dbReference>
<evidence type="ECO:0000313" key="3">
    <source>
        <dbReference type="Proteomes" id="UP000616114"/>
    </source>
</evidence>
<dbReference type="PANTHER" id="PTHR35004:SF7">
    <property type="entry name" value="INTEGRASE PROTEIN"/>
    <property type="match status" value="1"/>
</dbReference>